<sequence length="121" mass="12690">MCTTVGVDFGVGPTTVQTLHWSWRLGPVTDKNLSGLRNACAWHRGEATVGSGRVPAWGSSQVIRLSPAPPKAAIRSHAMVPFGGSGGSFLPPASPQGNFLGTFRLVKSFWIMNGSAGRGRG</sequence>
<reference evidence="1" key="1">
    <citation type="submission" date="2023-04" db="EMBL/GenBank/DDBJ databases">
        <authorList>
            <consortium name="ELIXIR-Norway"/>
        </authorList>
    </citation>
    <scope>NUCLEOTIDE SEQUENCE [LARGE SCALE GENOMIC DNA]</scope>
</reference>
<dbReference type="Proteomes" id="UP001176941">
    <property type="component" value="Chromosome 6"/>
</dbReference>
<gene>
    <name evidence="1" type="ORF">MRATA1EN1_LOCUS26113</name>
</gene>
<proteinExistence type="predicted"/>
<evidence type="ECO:0000313" key="2">
    <source>
        <dbReference type="Proteomes" id="UP001176941"/>
    </source>
</evidence>
<accession>A0ABN8ZY90</accession>
<keyword evidence="2" id="KW-1185">Reference proteome</keyword>
<name>A0ABN8ZY90_RANTA</name>
<protein>
    <submittedName>
        <fullName evidence="1">Uncharacterized protein</fullName>
    </submittedName>
</protein>
<dbReference type="EMBL" id="OX459942">
    <property type="protein sequence ID" value="CAI9177151.1"/>
    <property type="molecule type" value="Genomic_DNA"/>
</dbReference>
<evidence type="ECO:0000313" key="1">
    <source>
        <dbReference type="EMBL" id="CAI9177151.1"/>
    </source>
</evidence>
<organism evidence="1 2">
    <name type="scientific">Rangifer tarandus platyrhynchus</name>
    <name type="common">Svalbard reindeer</name>
    <dbReference type="NCBI Taxonomy" id="3082113"/>
    <lineage>
        <taxon>Eukaryota</taxon>
        <taxon>Metazoa</taxon>
        <taxon>Chordata</taxon>
        <taxon>Craniata</taxon>
        <taxon>Vertebrata</taxon>
        <taxon>Euteleostomi</taxon>
        <taxon>Mammalia</taxon>
        <taxon>Eutheria</taxon>
        <taxon>Laurasiatheria</taxon>
        <taxon>Artiodactyla</taxon>
        <taxon>Ruminantia</taxon>
        <taxon>Pecora</taxon>
        <taxon>Cervidae</taxon>
        <taxon>Odocoileinae</taxon>
        <taxon>Rangifer</taxon>
    </lineage>
</organism>